<dbReference type="Gene3D" id="1.10.10.60">
    <property type="entry name" value="Homeodomain-like"/>
    <property type="match status" value="1"/>
</dbReference>
<dbReference type="SUPFAM" id="SSF46689">
    <property type="entry name" value="Homeodomain-like"/>
    <property type="match status" value="2"/>
</dbReference>
<evidence type="ECO:0000256" key="2">
    <source>
        <dbReference type="ARBA" id="ARBA00023163"/>
    </source>
</evidence>
<dbReference type="RefSeq" id="WP_181055493.1">
    <property type="nucleotide sequence ID" value="NZ_JACDTY010000001.1"/>
</dbReference>
<protein>
    <submittedName>
        <fullName evidence="4">GlxA family transcriptional regulator</fullName>
    </submittedName>
</protein>
<dbReference type="SUPFAM" id="SSF52317">
    <property type="entry name" value="Class I glutamine amidotransferase-like"/>
    <property type="match status" value="1"/>
</dbReference>
<dbReference type="AlphaFoldDB" id="A0A838AWC6"/>
<evidence type="ECO:0000313" key="4">
    <source>
        <dbReference type="EMBL" id="MBA1138746.1"/>
    </source>
</evidence>
<evidence type="ECO:0000256" key="1">
    <source>
        <dbReference type="ARBA" id="ARBA00023015"/>
    </source>
</evidence>
<dbReference type="Pfam" id="PF12833">
    <property type="entry name" value="HTH_18"/>
    <property type="match status" value="1"/>
</dbReference>
<dbReference type="InterPro" id="IPR029062">
    <property type="entry name" value="Class_I_gatase-like"/>
</dbReference>
<dbReference type="CDD" id="cd03137">
    <property type="entry name" value="GATase1_AraC_1"/>
    <property type="match status" value="1"/>
</dbReference>
<dbReference type="PANTHER" id="PTHR43130:SF3">
    <property type="entry name" value="HTH-TYPE TRANSCRIPTIONAL REGULATOR RV1931C"/>
    <property type="match status" value="1"/>
</dbReference>
<dbReference type="Pfam" id="PF01965">
    <property type="entry name" value="DJ-1_PfpI"/>
    <property type="match status" value="1"/>
</dbReference>
<name>A0A838AWC6_9HYPH</name>
<dbReference type="GO" id="GO:0003700">
    <property type="term" value="F:DNA-binding transcription factor activity"/>
    <property type="evidence" value="ECO:0007669"/>
    <property type="project" value="InterPro"/>
</dbReference>
<evidence type="ECO:0000259" key="3">
    <source>
        <dbReference type="PROSITE" id="PS01124"/>
    </source>
</evidence>
<dbReference type="Proteomes" id="UP000558284">
    <property type="component" value="Unassembled WGS sequence"/>
</dbReference>
<keyword evidence="5" id="KW-1185">Reference proteome</keyword>
<dbReference type="InterPro" id="IPR009057">
    <property type="entry name" value="Homeodomain-like_sf"/>
</dbReference>
<dbReference type="InterPro" id="IPR018060">
    <property type="entry name" value="HTH_AraC"/>
</dbReference>
<dbReference type="PROSITE" id="PS01124">
    <property type="entry name" value="HTH_ARAC_FAMILY_2"/>
    <property type="match status" value="1"/>
</dbReference>
<dbReference type="EMBL" id="JACDTY010000001">
    <property type="protein sequence ID" value="MBA1138746.1"/>
    <property type="molecule type" value="Genomic_DNA"/>
</dbReference>
<dbReference type="Gene3D" id="3.40.50.880">
    <property type="match status" value="1"/>
</dbReference>
<evidence type="ECO:0000313" key="5">
    <source>
        <dbReference type="Proteomes" id="UP000558284"/>
    </source>
</evidence>
<dbReference type="PANTHER" id="PTHR43130">
    <property type="entry name" value="ARAC-FAMILY TRANSCRIPTIONAL REGULATOR"/>
    <property type="match status" value="1"/>
</dbReference>
<dbReference type="GO" id="GO:0043565">
    <property type="term" value="F:sequence-specific DNA binding"/>
    <property type="evidence" value="ECO:0007669"/>
    <property type="project" value="InterPro"/>
</dbReference>
<dbReference type="InterPro" id="IPR052158">
    <property type="entry name" value="INH-QAR"/>
</dbReference>
<gene>
    <name evidence="4" type="ORF">H0241_00550</name>
</gene>
<proteinExistence type="predicted"/>
<keyword evidence="1" id="KW-0805">Transcription regulation</keyword>
<dbReference type="SMART" id="SM00342">
    <property type="entry name" value="HTH_ARAC"/>
    <property type="match status" value="1"/>
</dbReference>
<keyword evidence="2" id="KW-0804">Transcription</keyword>
<sequence length="311" mass="33452">MKKLGFYISPGFQMLDLAGPAGAFEAANGEIGRPVYEVHIVAAGVGAVTNSLGISTTAAALDDRTFDTFIVIGGRIDPTLPAEALNGIVEAAGRSRRIASVCTGAFTLAAAGLLDRRRATTHWRHAARLQRDYPAIRVEADRIFCKDGNVWTSAGITAGIDLALALIEEDHGFAIAKAVAQHLVVYHRRHGGQSQFAASIDLAPKSDRITAALGHARDHIAEDLPVERLAEAAGMSLRQFSRTFRAQTGTTPARVVERLRADLARGRIEATGEPVERIAEAVGFGDAENMRRAFIRIYGRPPQSIRRAARI</sequence>
<dbReference type="InterPro" id="IPR002818">
    <property type="entry name" value="DJ-1/PfpI"/>
</dbReference>
<organism evidence="4 5">
    <name type="scientific">Mesorhizobium neociceri</name>
    <dbReference type="NCBI Taxonomy" id="1307853"/>
    <lineage>
        <taxon>Bacteria</taxon>
        <taxon>Pseudomonadati</taxon>
        <taxon>Pseudomonadota</taxon>
        <taxon>Alphaproteobacteria</taxon>
        <taxon>Hyphomicrobiales</taxon>
        <taxon>Phyllobacteriaceae</taxon>
        <taxon>Mesorhizobium</taxon>
    </lineage>
</organism>
<reference evidence="4 5" key="1">
    <citation type="submission" date="2020-07" db="EMBL/GenBank/DDBJ databases">
        <title>Definition of the novel symbiovar canariense within Mesorhizobium novociceri, a new species of genus Mesorhizobium nodulating Cicer canariense in the Caldera de Taburiente National Park (La Palma, Canary Islands).</title>
        <authorList>
            <person name="Leon-Barrios M."/>
            <person name="Perez-Yepez J."/>
            <person name="Flores-Felix J.D."/>
            <person name="Ramirez-Baena M.H."/>
            <person name="Pulido-Suarez L."/>
            <person name="Igual J.M."/>
            <person name="Velazquez E."/>
            <person name="Peix A."/>
        </authorList>
    </citation>
    <scope>NUCLEOTIDE SEQUENCE [LARGE SCALE GENOMIC DNA]</scope>
    <source>
        <strain evidence="4 5">CCANP35</strain>
    </source>
</reference>
<feature type="domain" description="HTH araC/xylS-type" evidence="3">
    <location>
        <begin position="210"/>
        <end position="308"/>
    </location>
</feature>
<accession>A0A838AWC6</accession>
<comment type="caution">
    <text evidence="4">The sequence shown here is derived from an EMBL/GenBank/DDBJ whole genome shotgun (WGS) entry which is preliminary data.</text>
</comment>